<dbReference type="OrthoDB" id="2971341at2"/>
<keyword evidence="2" id="KW-1185">Reference proteome</keyword>
<dbReference type="EMBL" id="QOUX01000046">
    <property type="protein sequence ID" value="RXI97831.1"/>
    <property type="molecule type" value="Genomic_DNA"/>
</dbReference>
<accession>A0A4Q0VP62</accession>
<evidence type="ECO:0000313" key="1">
    <source>
        <dbReference type="EMBL" id="RXI97831.1"/>
    </source>
</evidence>
<sequence length="87" mass="9498">MGSIPVEQAMLAIQQAKVAIQQGLKRTDSEQFSAVEKQLQQALQIIDDAKQKSSANEGQLLEQANVAVLDTIEQLQQTKLPPNLQNG</sequence>
<reference evidence="1 2" key="1">
    <citation type="journal article" date="2019" name="Int. J. Syst. Evol. Microbiol.">
        <title>Anaerobacillus alkaliphilus sp. nov., a novel alkaliphilic and moderately halophilic bacterium.</title>
        <authorList>
            <person name="Borsodi A.K."/>
            <person name="Aszalos J.M."/>
            <person name="Bihari P."/>
            <person name="Nagy I."/>
            <person name="Schumann P."/>
            <person name="Sproer C."/>
            <person name="Kovacs A.L."/>
            <person name="Boka K."/>
            <person name="Dobosy P."/>
            <person name="Ovari M."/>
            <person name="Szili-Kovacs T."/>
            <person name="Toth E."/>
        </authorList>
    </citation>
    <scope>NUCLEOTIDE SEQUENCE [LARGE SCALE GENOMIC DNA]</scope>
    <source>
        <strain evidence="1 2">B16-10</strain>
    </source>
</reference>
<evidence type="ECO:0000313" key="2">
    <source>
        <dbReference type="Proteomes" id="UP000290649"/>
    </source>
</evidence>
<proteinExistence type="predicted"/>
<evidence type="ECO:0008006" key="3">
    <source>
        <dbReference type="Google" id="ProtNLM"/>
    </source>
</evidence>
<dbReference type="AlphaFoldDB" id="A0A4Q0VP62"/>
<dbReference type="Proteomes" id="UP000290649">
    <property type="component" value="Unassembled WGS sequence"/>
</dbReference>
<protein>
    <recommendedName>
        <fullName evidence="3">DUF2564 family protein</fullName>
    </recommendedName>
</protein>
<gene>
    <name evidence="1" type="ORF">DS745_15835</name>
</gene>
<name>A0A4Q0VP62_9BACI</name>
<organism evidence="1 2">
    <name type="scientific">Anaerobacillus alkaliphilus</name>
    <dbReference type="NCBI Taxonomy" id="1548597"/>
    <lineage>
        <taxon>Bacteria</taxon>
        <taxon>Bacillati</taxon>
        <taxon>Bacillota</taxon>
        <taxon>Bacilli</taxon>
        <taxon>Bacillales</taxon>
        <taxon>Bacillaceae</taxon>
        <taxon>Anaerobacillus</taxon>
    </lineage>
</organism>
<dbReference type="RefSeq" id="WP_129079195.1">
    <property type="nucleotide sequence ID" value="NZ_QOUX01000046.1"/>
</dbReference>
<comment type="caution">
    <text evidence="1">The sequence shown here is derived from an EMBL/GenBank/DDBJ whole genome shotgun (WGS) entry which is preliminary data.</text>
</comment>